<dbReference type="RefSeq" id="WP_168447148.1">
    <property type="nucleotide sequence ID" value="NZ_JAAXOW010000002.1"/>
</dbReference>
<gene>
    <name evidence="4" type="ORF">HF995_07210</name>
</gene>
<keyword evidence="5" id="KW-1185">Reference proteome</keyword>
<dbReference type="AlphaFoldDB" id="A0A9X5IRN8"/>
<dbReference type="PROSITE" id="PS51257">
    <property type="entry name" value="PROKAR_LIPOPROTEIN"/>
    <property type="match status" value="1"/>
</dbReference>
<evidence type="ECO:0000256" key="1">
    <source>
        <dbReference type="SAM" id="MobiDB-lite"/>
    </source>
</evidence>
<dbReference type="EMBL" id="JAAXOW010000002">
    <property type="protein sequence ID" value="NKX93063.1"/>
    <property type="molecule type" value="Genomic_DNA"/>
</dbReference>
<evidence type="ECO:0000313" key="5">
    <source>
        <dbReference type="Proteomes" id="UP000774283"/>
    </source>
</evidence>
<feature type="signal peptide" evidence="2">
    <location>
        <begin position="1"/>
        <end position="32"/>
    </location>
</feature>
<evidence type="ECO:0000256" key="2">
    <source>
        <dbReference type="SAM" id="SignalP"/>
    </source>
</evidence>
<comment type="caution">
    <text evidence="4">The sequence shown here is derived from an EMBL/GenBank/DDBJ whole genome shotgun (WGS) entry which is preliminary data.</text>
</comment>
<feature type="region of interest" description="Disordered" evidence="1">
    <location>
        <begin position="36"/>
        <end position="88"/>
    </location>
</feature>
<dbReference type="Proteomes" id="UP000774283">
    <property type="component" value="Unassembled WGS sequence"/>
</dbReference>
<reference evidence="4 5" key="1">
    <citation type="submission" date="2020-04" db="EMBL/GenBank/DDBJ databases">
        <title>MicrobeNet Type strains.</title>
        <authorList>
            <person name="Nicholson A.C."/>
        </authorList>
    </citation>
    <scope>NUCLEOTIDE SEQUENCE [LARGE SCALE GENOMIC DNA]</scope>
    <source>
        <strain evidence="4 5">ATCC BAA-789</strain>
    </source>
</reference>
<accession>A0A9X5IRN8</accession>
<evidence type="ECO:0000313" key="4">
    <source>
        <dbReference type="EMBL" id="NKX93063.1"/>
    </source>
</evidence>
<feature type="domain" description="DUF6318" evidence="3">
    <location>
        <begin position="76"/>
        <end position="192"/>
    </location>
</feature>
<name>A0A9X5IRN8_9MICO</name>
<sequence>MSQGVRGVKVGVRASAAWVAVVLLLVGCTAQAEVQPPAGTSTAGGVSSAPTPAPSGTLDPTPSEAPVPGPTIAPPPPRPVAPDTLDDPTPEGALSAIRYFYDLYPYAYATGDIEGLKDVSGNACGYCMKLMDRIEKLHADGGAASGLAVEILSAEYLPDTATPFYFEFQVELKQNGGLVRRTPVAEPEVHDGQEARLHIVLELGDVWEFTKVLTVRDDDA</sequence>
<proteinExistence type="predicted"/>
<dbReference type="InterPro" id="IPR046281">
    <property type="entry name" value="DUF6318"/>
</dbReference>
<dbReference type="Pfam" id="PF19843">
    <property type="entry name" value="DUF6318"/>
    <property type="match status" value="1"/>
</dbReference>
<evidence type="ECO:0000259" key="3">
    <source>
        <dbReference type="Pfam" id="PF19843"/>
    </source>
</evidence>
<protein>
    <recommendedName>
        <fullName evidence="3">DUF6318 domain-containing protein</fullName>
    </recommendedName>
</protein>
<organism evidence="4 5">
    <name type="scientific">Sanguibacter hominis ATCC BAA-789</name>
    <dbReference type="NCBI Taxonomy" id="1312740"/>
    <lineage>
        <taxon>Bacteria</taxon>
        <taxon>Bacillati</taxon>
        <taxon>Actinomycetota</taxon>
        <taxon>Actinomycetes</taxon>
        <taxon>Micrococcales</taxon>
        <taxon>Sanguibacteraceae</taxon>
        <taxon>Sanguibacter</taxon>
    </lineage>
</organism>
<keyword evidence="2" id="KW-0732">Signal</keyword>
<feature type="compositionally biased region" description="Pro residues" evidence="1">
    <location>
        <begin position="63"/>
        <end position="80"/>
    </location>
</feature>
<feature type="chain" id="PRO_5040814564" description="DUF6318 domain-containing protein" evidence="2">
    <location>
        <begin position="33"/>
        <end position="220"/>
    </location>
</feature>
<feature type="compositionally biased region" description="Polar residues" evidence="1">
    <location>
        <begin position="38"/>
        <end position="50"/>
    </location>
</feature>